<dbReference type="Gramene" id="AET2Gv20658700.5">
    <property type="protein sequence ID" value="AET2Gv20658700.5"/>
    <property type="gene ID" value="AET2Gv20658700"/>
</dbReference>
<reference evidence="2" key="1">
    <citation type="journal article" date="2014" name="Science">
        <title>Ancient hybridizations among the ancestral genomes of bread wheat.</title>
        <authorList>
            <consortium name="International Wheat Genome Sequencing Consortium,"/>
            <person name="Marcussen T."/>
            <person name="Sandve S.R."/>
            <person name="Heier L."/>
            <person name="Spannagl M."/>
            <person name="Pfeifer M."/>
            <person name="Jakobsen K.S."/>
            <person name="Wulff B.B."/>
            <person name="Steuernagel B."/>
            <person name="Mayer K.F."/>
            <person name="Olsen O.A."/>
        </authorList>
    </citation>
    <scope>NUCLEOTIDE SEQUENCE [LARGE SCALE GENOMIC DNA]</scope>
    <source>
        <strain evidence="2">cv. AL8/78</strain>
    </source>
</reference>
<name>A0A453BWR2_AEGTS</name>
<accession>A0A453BWR2</accession>
<proteinExistence type="predicted"/>
<dbReference type="EnsemblPlants" id="AET2Gv20658700.5">
    <property type="protein sequence ID" value="AET2Gv20658700.5"/>
    <property type="gene ID" value="AET2Gv20658700"/>
</dbReference>
<reference evidence="1" key="4">
    <citation type="submission" date="2019-03" db="UniProtKB">
        <authorList>
            <consortium name="EnsemblPlants"/>
        </authorList>
    </citation>
    <scope>IDENTIFICATION</scope>
</reference>
<organism evidence="1 2">
    <name type="scientific">Aegilops tauschii subsp. strangulata</name>
    <name type="common">Goatgrass</name>
    <dbReference type="NCBI Taxonomy" id="200361"/>
    <lineage>
        <taxon>Eukaryota</taxon>
        <taxon>Viridiplantae</taxon>
        <taxon>Streptophyta</taxon>
        <taxon>Embryophyta</taxon>
        <taxon>Tracheophyta</taxon>
        <taxon>Spermatophyta</taxon>
        <taxon>Magnoliopsida</taxon>
        <taxon>Liliopsida</taxon>
        <taxon>Poales</taxon>
        <taxon>Poaceae</taxon>
        <taxon>BOP clade</taxon>
        <taxon>Pooideae</taxon>
        <taxon>Triticodae</taxon>
        <taxon>Triticeae</taxon>
        <taxon>Triticinae</taxon>
        <taxon>Aegilops</taxon>
    </lineage>
</organism>
<reference evidence="1" key="3">
    <citation type="journal article" date="2017" name="Nature">
        <title>Genome sequence of the progenitor of the wheat D genome Aegilops tauschii.</title>
        <authorList>
            <person name="Luo M.C."/>
            <person name="Gu Y.Q."/>
            <person name="Puiu D."/>
            <person name="Wang H."/>
            <person name="Twardziok S.O."/>
            <person name="Deal K.R."/>
            <person name="Huo N."/>
            <person name="Zhu T."/>
            <person name="Wang L."/>
            <person name="Wang Y."/>
            <person name="McGuire P.E."/>
            <person name="Liu S."/>
            <person name="Long H."/>
            <person name="Ramasamy R.K."/>
            <person name="Rodriguez J.C."/>
            <person name="Van S.L."/>
            <person name="Yuan L."/>
            <person name="Wang Z."/>
            <person name="Xia Z."/>
            <person name="Xiao L."/>
            <person name="Anderson O.D."/>
            <person name="Ouyang S."/>
            <person name="Liang Y."/>
            <person name="Zimin A.V."/>
            <person name="Pertea G."/>
            <person name="Qi P."/>
            <person name="Bennetzen J.L."/>
            <person name="Dai X."/>
            <person name="Dawson M.W."/>
            <person name="Muller H.G."/>
            <person name="Kugler K."/>
            <person name="Rivarola-Duarte L."/>
            <person name="Spannagl M."/>
            <person name="Mayer K.F.X."/>
            <person name="Lu F.H."/>
            <person name="Bevan M.W."/>
            <person name="Leroy P."/>
            <person name="Li P."/>
            <person name="You F.M."/>
            <person name="Sun Q."/>
            <person name="Liu Z."/>
            <person name="Lyons E."/>
            <person name="Wicker T."/>
            <person name="Salzberg S.L."/>
            <person name="Devos K.M."/>
            <person name="Dvorak J."/>
        </authorList>
    </citation>
    <scope>NUCLEOTIDE SEQUENCE [LARGE SCALE GENOMIC DNA]</scope>
    <source>
        <strain evidence="1">cv. AL8/78</strain>
    </source>
</reference>
<dbReference type="AlphaFoldDB" id="A0A453BWR2"/>
<evidence type="ECO:0000313" key="2">
    <source>
        <dbReference type="Proteomes" id="UP000015105"/>
    </source>
</evidence>
<keyword evidence="2" id="KW-1185">Reference proteome</keyword>
<protein>
    <submittedName>
        <fullName evidence="1">Uncharacterized protein</fullName>
    </submittedName>
</protein>
<sequence>MMLEISRANTSLERSTGCFRFICCFRLEFYHMAFSILRAGHILESGHLPLIFSTGDLSHWIIGCVPWCSNIIRCSSILKPRLLPCA</sequence>
<evidence type="ECO:0000313" key="1">
    <source>
        <dbReference type="EnsemblPlants" id="AET2Gv20658700.5"/>
    </source>
</evidence>
<reference evidence="1" key="5">
    <citation type="journal article" date="2021" name="G3 (Bethesda)">
        <title>Aegilops tauschii genome assembly Aet v5.0 features greater sequence contiguity and improved annotation.</title>
        <authorList>
            <person name="Wang L."/>
            <person name="Zhu T."/>
            <person name="Rodriguez J.C."/>
            <person name="Deal K.R."/>
            <person name="Dubcovsky J."/>
            <person name="McGuire P.E."/>
            <person name="Lux T."/>
            <person name="Spannagl M."/>
            <person name="Mayer K.F.X."/>
            <person name="Baldrich P."/>
            <person name="Meyers B.C."/>
            <person name="Huo N."/>
            <person name="Gu Y.Q."/>
            <person name="Zhou H."/>
            <person name="Devos K.M."/>
            <person name="Bennetzen J.L."/>
            <person name="Unver T."/>
            <person name="Budak H."/>
            <person name="Gulick P.J."/>
            <person name="Galiba G."/>
            <person name="Kalapos B."/>
            <person name="Nelson D.R."/>
            <person name="Li P."/>
            <person name="You F.M."/>
            <person name="Luo M.C."/>
            <person name="Dvorak J."/>
        </authorList>
    </citation>
    <scope>NUCLEOTIDE SEQUENCE [LARGE SCALE GENOMIC DNA]</scope>
    <source>
        <strain evidence="1">cv. AL8/78</strain>
    </source>
</reference>
<dbReference type="Proteomes" id="UP000015105">
    <property type="component" value="Chromosome 2D"/>
</dbReference>
<reference evidence="2" key="2">
    <citation type="journal article" date="2017" name="Nat. Plants">
        <title>The Aegilops tauschii genome reveals multiple impacts of transposons.</title>
        <authorList>
            <person name="Zhao G."/>
            <person name="Zou C."/>
            <person name="Li K."/>
            <person name="Wang K."/>
            <person name="Li T."/>
            <person name="Gao L."/>
            <person name="Zhang X."/>
            <person name="Wang H."/>
            <person name="Yang Z."/>
            <person name="Liu X."/>
            <person name="Jiang W."/>
            <person name="Mao L."/>
            <person name="Kong X."/>
            <person name="Jiao Y."/>
            <person name="Jia J."/>
        </authorList>
    </citation>
    <scope>NUCLEOTIDE SEQUENCE [LARGE SCALE GENOMIC DNA]</scope>
    <source>
        <strain evidence="2">cv. AL8/78</strain>
    </source>
</reference>